<dbReference type="PANTHER" id="PTHR24410">
    <property type="entry name" value="HL07962P-RELATED"/>
    <property type="match status" value="1"/>
</dbReference>
<evidence type="ECO:0000259" key="1">
    <source>
        <dbReference type="PROSITE" id="PS50097"/>
    </source>
</evidence>
<gene>
    <name evidence="3" type="ORF">AMORRO_LOCUS7148</name>
</gene>
<dbReference type="SMART" id="SM00225">
    <property type="entry name" value="BTB"/>
    <property type="match status" value="1"/>
</dbReference>
<keyword evidence="4" id="KW-1185">Reference proteome</keyword>
<dbReference type="Pfam" id="PF07534">
    <property type="entry name" value="TLD"/>
    <property type="match status" value="1"/>
</dbReference>
<proteinExistence type="predicted"/>
<name>A0A9N9C0I6_9GLOM</name>
<sequence>MIFFIDSISGYFSTQYHNDYNINIKVGENTETQEFRAHTLILKARSPYFKRAISDSWATIKDGMILFNKPNISPTVFTLILKYIYSGILDLKEVSKLDVLDLLVASDELLLGELIIYIQDYFINQGHSWLKTTICNDPEPFFTSESFPSLNKDIFLELIKRNDLEIDEVDIWEHLITWGLHQTQEIEKMKLSDVMKFSEKNFTDLKKTLDPFIPYIRFHEISSKDFFNKVRPFQKILLEPLFEDVISFLMVGTEPEQKKLPARSGFFIAESKIITRKHANVILNWIERNNAQGATPKTNGHKFTLLYRGTRDGFSATSFRQKVNNQGPVIAVVKIKGSQAIIGGFNATGWNLNGSYSSLNNSNRHFIFSFKSINDKTGTIGRPGDNNAISNDSNYILNFGSGDLLLSNSKAGMCNQISYDKLILDTHCFIAEELEAFKITNFKKLYFF</sequence>
<feature type="domain" description="TLDc" evidence="2">
    <location>
        <begin position="272"/>
        <end position="440"/>
    </location>
</feature>
<organism evidence="3 4">
    <name type="scientific">Acaulospora morrowiae</name>
    <dbReference type="NCBI Taxonomy" id="94023"/>
    <lineage>
        <taxon>Eukaryota</taxon>
        <taxon>Fungi</taxon>
        <taxon>Fungi incertae sedis</taxon>
        <taxon>Mucoromycota</taxon>
        <taxon>Glomeromycotina</taxon>
        <taxon>Glomeromycetes</taxon>
        <taxon>Diversisporales</taxon>
        <taxon>Acaulosporaceae</taxon>
        <taxon>Acaulospora</taxon>
    </lineage>
</organism>
<dbReference type="PROSITE" id="PS50097">
    <property type="entry name" value="BTB"/>
    <property type="match status" value="1"/>
</dbReference>
<dbReference type="InterPro" id="IPR006571">
    <property type="entry name" value="TLDc_dom"/>
</dbReference>
<evidence type="ECO:0000313" key="3">
    <source>
        <dbReference type="EMBL" id="CAG8586371.1"/>
    </source>
</evidence>
<dbReference type="AlphaFoldDB" id="A0A9N9C0I6"/>
<evidence type="ECO:0000259" key="2">
    <source>
        <dbReference type="PROSITE" id="PS51886"/>
    </source>
</evidence>
<protein>
    <submittedName>
        <fullName evidence="3">7878_t:CDS:1</fullName>
    </submittedName>
</protein>
<dbReference type="InterPro" id="IPR011333">
    <property type="entry name" value="SKP1/BTB/POZ_sf"/>
</dbReference>
<dbReference type="Pfam" id="PF00651">
    <property type="entry name" value="BTB"/>
    <property type="match status" value="1"/>
</dbReference>
<dbReference type="SUPFAM" id="SSF54695">
    <property type="entry name" value="POZ domain"/>
    <property type="match status" value="1"/>
</dbReference>
<feature type="domain" description="BTB" evidence="1">
    <location>
        <begin position="20"/>
        <end position="93"/>
    </location>
</feature>
<comment type="caution">
    <text evidence="3">The sequence shown here is derived from an EMBL/GenBank/DDBJ whole genome shotgun (WGS) entry which is preliminary data.</text>
</comment>
<dbReference type="InterPro" id="IPR051481">
    <property type="entry name" value="BTB-POZ/Galectin-3-binding"/>
</dbReference>
<dbReference type="InterPro" id="IPR000210">
    <property type="entry name" value="BTB/POZ_dom"/>
</dbReference>
<dbReference type="Gene3D" id="1.25.40.420">
    <property type="match status" value="1"/>
</dbReference>
<dbReference type="PROSITE" id="PS51886">
    <property type="entry name" value="TLDC"/>
    <property type="match status" value="1"/>
</dbReference>
<dbReference type="CDD" id="cd18186">
    <property type="entry name" value="BTB_POZ_ZBTB_KLHL-like"/>
    <property type="match status" value="1"/>
</dbReference>
<dbReference type="Gene3D" id="3.30.710.10">
    <property type="entry name" value="Potassium Channel Kv1.1, Chain A"/>
    <property type="match status" value="1"/>
</dbReference>
<evidence type="ECO:0000313" key="4">
    <source>
        <dbReference type="Proteomes" id="UP000789342"/>
    </source>
</evidence>
<accession>A0A9N9C0I6</accession>
<reference evidence="3" key="1">
    <citation type="submission" date="2021-06" db="EMBL/GenBank/DDBJ databases">
        <authorList>
            <person name="Kallberg Y."/>
            <person name="Tangrot J."/>
            <person name="Rosling A."/>
        </authorList>
    </citation>
    <scope>NUCLEOTIDE SEQUENCE</scope>
    <source>
        <strain evidence="3">CL551</strain>
    </source>
</reference>
<dbReference type="Proteomes" id="UP000789342">
    <property type="component" value="Unassembled WGS sequence"/>
</dbReference>
<dbReference type="EMBL" id="CAJVPV010005181">
    <property type="protein sequence ID" value="CAG8586371.1"/>
    <property type="molecule type" value="Genomic_DNA"/>
</dbReference>
<dbReference type="PANTHER" id="PTHR24410:SF23">
    <property type="entry name" value="BTB DOMAIN-CONTAINING PROTEIN-RELATED"/>
    <property type="match status" value="1"/>
</dbReference>